<evidence type="ECO:0008006" key="5">
    <source>
        <dbReference type="Google" id="ProtNLM"/>
    </source>
</evidence>
<dbReference type="AlphaFoldDB" id="A0ABD2NHJ1"/>
<accession>A0ABD2NHJ1</accession>
<keyword evidence="2" id="KW-0040">ANK repeat</keyword>
<evidence type="ECO:0000256" key="1">
    <source>
        <dbReference type="ARBA" id="ARBA00022737"/>
    </source>
</evidence>
<dbReference type="InterPro" id="IPR002110">
    <property type="entry name" value="Ankyrin_rpt"/>
</dbReference>
<comment type="caution">
    <text evidence="3">The sequence shown here is derived from an EMBL/GenBank/DDBJ whole genome shotgun (WGS) entry which is preliminary data.</text>
</comment>
<evidence type="ECO:0000313" key="4">
    <source>
        <dbReference type="Proteomes" id="UP001516400"/>
    </source>
</evidence>
<dbReference type="PANTHER" id="PTHR24198">
    <property type="entry name" value="ANKYRIN REPEAT AND PROTEIN KINASE DOMAIN-CONTAINING PROTEIN"/>
    <property type="match status" value="1"/>
</dbReference>
<organism evidence="3 4">
    <name type="scientific">Cryptolaemus montrouzieri</name>
    <dbReference type="NCBI Taxonomy" id="559131"/>
    <lineage>
        <taxon>Eukaryota</taxon>
        <taxon>Metazoa</taxon>
        <taxon>Ecdysozoa</taxon>
        <taxon>Arthropoda</taxon>
        <taxon>Hexapoda</taxon>
        <taxon>Insecta</taxon>
        <taxon>Pterygota</taxon>
        <taxon>Neoptera</taxon>
        <taxon>Endopterygota</taxon>
        <taxon>Coleoptera</taxon>
        <taxon>Polyphaga</taxon>
        <taxon>Cucujiformia</taxon>
        <taxon>Coccinelloidea</taxon>
        <taxon>Coccinellidae</taxon>
        <taxon>Scymninae</taxon>
        <taxon>Scymnini</taxon>
        <taxon>Cryptolaemus</taxon>
    </lineage>
</organism>
<dbReference type="SUPFAM" id="SSF48403">
    <property type="entry name" value="Ankyrin repeat"/>
    <property type="match status" value="1"/>
</dbReference>
<dbReference type="Gene3D" id="1.25.40.20">
    <property type="entry name" value="Ankyrin repeat-containing domain"/>
    <property type="match status" value="1"/>
</dbReference>
<dbReference type="PANTHER" id="PTHR24198:SF165">
    <property type="entry name" value="ANKYRIN REPEAT-CONTAINING PROTEIN-RELATED"/>
    <property type="match status" value="1"/>
</dbReference>
<proteinExistence type="predicted"/>
<gene>
    <name evidence="3" type="ORF">HHI36_013503</name>
</gene>
<keyword evidence="1" id="KW-0677">Repeat</keyword>
<dbReference type="EMBL" id="JABFTP020000103">
    <property type="protein sequence ID" value="KAL3278161.1"/>
    <property type="molecule type" value="Genomic_DNA"/>
</dbReference>
<dbReference type="SMART" id="SM00248">
    <property type="entry name" value="ANK"/>
    <property type="match status" value="4"/>
</dbReference>
<evidence type="ECO:0000313" key="3">
    <source>
        <dbReference type="EMBL" id="KAL3278161.1"/>
    </source>
</evidence>
<sequence>MEIEDEGIGSSEHVQLSQEIQNNHVEAAKLLIDKIDINSSNYQLFLSVTLERKEIFHHFLQKSNINLNVLNESGQSLLHQSLKCSDPYFLNRLLEMGVSLQLDLYKTILHNAVATNKPNFIEPLIKYGALMNNEDIMGMTPLDIAIENSNFEIVSMFLYYNCDTSSKCGNVSPFMYSMICCNDRKYSYYFWSLRLT</sequence>
<dbReference type="Pfam" id="PF12796">
    <property type="entry name" value="Ank_2"/>
    <property type="match status" value="1"/>
</dbReference>
<evidence type="ECO:0000256" key="2">
    <source>
        <dbReference type="ARBA" id="ARBA00023043"/>
    </source>
</evidence>
<keyword evidence="4" id="KW-1185">Reference proteome</keyword>
<name>A0ABD2NHJ1_9CUCU</name>
<protein>
    <recommendedName>
        <fullName evidence="5">Ankyrin repeat protein</fullName>
    </recommendedName>
</protein>
<reference evidence="3 4" key="1">
    <citation type="journal article" date="2021" name="BMC Biol.">
        <title>Horizontally acquired antibacterial genes associated with adaptive radiation of ladybird beetles.</title>
        <authorList>
            <person name="Li H.S."/>
            <person name="Tang X.F."/>
            <person name="Huang Y.H."/>
            <person name="Xu Z.Y."/>
            <person name="Chen M.L."/>
            <person name="Du X.Y."/>
            <person name="Qiu B.Y."/>
            <person name="Chen P.T."/>
            <person name="Zhang W."/>
            <person name="Slipinski A."/>
            <person name="Escalona H.E."/>
            <person name="Waterhouse R.M."/>
            <person name="Zwick A."/>
            <person name="Pang H."/>
        </authorList>
    </citation>
    <scope>NUCLEOTIDE SEQUENCE [LARGE SCALE GENOMIC DNA]</scope>
    <source>
        <strain evidence="3">SYSU2018</strain>
    </source>
</reference>
<dbReference type="Proteomes" id="UP001516400">
    <property type="component" value="Unassembled WGS sequence"/>
</dbReference>
<dbReference type="InterPro" id="IPR036770">
    <property type="entry name" value="Ankyrin_rpt-contain_sf"/>
</dbReference>